<name>A0A2A5J231_RHOSG</name>
<evidence type="ECO:0000313" key="2">
    <source>
        <dbReference type="Proteomes" id="UP000230886"/>
    </source>
</evidence>
<dbReference type="EMBL" id="NOVD01000053">
    <property type="protein sequence ID" value="PCK23269.1"/>
    <property type="molecule type" value="Genomic_DNA"/>
</dbReference>
<sequence length="78" mass="8698">MANHENLLTAQECVDLIKAESGAETTAATFRTYVHRGQAPAPVDKFGRTPVYDRAEILEWIRSRPGKGARTDLKRAQD</sequence>
<dbReference type="Proteomes" id="UP000230886">
    <property type="component" value="Unassembled WGS sequence"/>
</dbReference>
<accession>A0A2A5J231</accession>
<reference evidence="1 2" key="1">
    <citation type="submission" date="2017-07" db="EMBL/GenBank/DDBJ databases">
        <title>Draft sequence of Rhodococcus enclensis 23b-28.</title>
        <authorList>
            <person name="Besaury L."/>
            <person name="Sancelme M."/>
            <person name="Amato P."/>
            <person name="Lallement A."/>
            <person name="Delort A.-M."/>
        </authorList>
    </citation>
    <scope>NUCLEOTIDE SEQUENCE [LARGE SCALE GENOMIC DNA]</scope>
    <source>
        <strain evidence="1 2">23b-28</strain>
    </source>
</reference>
<evidence type="ECO:0000313" key="1">
    <source>
        <dbReference type="EMBL" id="PCK23269.1"/>
    </source>
</evidence>
<organism evidence="1 2">
    <name type="scientific">Rhodococcus qingshengii</name>
    <dbReference type="NCBI Taxonomy" id="334542"/>
    <lineage>
        <taxon>Bacteria</taxon>
        <taxon>Bacillati</taxon>
        <taxon>Actinomycetota</taxon>
        <taxon>Actinomycetes</taxon>
        <taxon>Mycobacteriales</taxon>
        <taxon>Nocardiaceae</taxon>
        <taxon>Rhodococcus</taxon>
        <taxon>Rhodococcus erythropolis group</taxon>
    </lineage>
</organism>
<comment type="caution">
    <text evidence="1">The sequence shown here is derived from an EMBL/GenBank/DDBJ whole genome shotgun (WGS) entry which is preliminary data.</text>
</comment>
<gene>
    <name evidence="1" type="ORF">CHR55_30435</name>
</gene>
<proteinExistence type="predicted"/>
<protein>
    <submittedName>
        <fullName evidence="1">Transcriptional regulator</fullName>
    </submittedName>
</protein>
<dbReference type="RefSeq" id="WP_099698747.1">
    <property type="nucleotide sequence ID" value="NZ_NOVD01000053.1"/>
</dbReference>
<dbReference type="AlphaFoldDB" id="A0A2A5J231"/>